<evidence type="ECO:0000313" key="1">
    <source>
        <dbReference type="EMBL" id="QQZ50333.1"/>
    </source>
</evidence>
<sequence length="74" mass="8389">MARNIMSADGVIFISIDDGEVGNLRKCCDEIFGADNLIANIIWQKNIREPMTRGGFRTTTTTYFAMRNKRLGCR</sequence>
<dbReference type="SUPFAM" id="SSF53335">
    <property type="entry name" value="S-adenosyl-L-methionine-dependent methyltransferases"/>
    <property type="match status" value="1"/>
</dbReference>
<accession>A0A974P422</accession>
<dbReference type="InterPro" id="IPR029063">
    <property type="entry name" value="SAM-dependent_MTases_sf"/>
</dbReference>
<organism evidence="1">
    <name type="scientific">Phenylobacterium glaciei</name>
    <dbReference type="NCBI Taxonomy" id="2803784"/>
    <lineage>
        <taxon>Bacteria</taxon>
        <taxon>Pseudomonadati</taxon>
        <taxon>Pseudomonadota</taxon>
        <taxon>Alphaproteobacteria</taxon>
        <taxon>Caulobacterales</taxon>
        <taxon>Caulobacteraceae</taxon>
        <taxon>Phenylobacterium</taxon>
    </lineage>
</organism>
<dbReference type="Gene3D" id="3.40.50.150">
    <property type="entry name" value="Vaccinia Virus protein VP39"/>
    <property type="match status" value="1"/>
</dbReference>
<evidence type="ECO:0008006" key="2">
    <source>
        <dbReference type="Google" id="ProtNLM"/>
    </source>
</evidence>
<dbReference type="EMBL" id="CP068570">
    <property type="protein sequence ID" value="QQZ50333.1"/>
    <property type="molecule type" value="Genomic_DNA"/>
</dbReference>
<dbReference type="AlphaFoldDB" id="A0A974P422"/>
<gene>
    <name evidence="1" type="ORF">JKL49_00970</name>
</gene>
<proteinExistence type="predicted"/>
<name>A0A974P422_9CAUL</name>
<reference evidence="1" key="1">
    <citation type="submission" date="2021-01" db="EMBL/GenBank/DDBJ databases">
        <title>Genome sequence of Phenylobacterium sp. 20VBR1 isolated from a valley glaceir, Ny-Alesund, Svalbard.</title>
        <authorList>
            <person name="Thomas F.A."/>
            <person name="Krishnan K.P."/>
            <person name="Sinha R.K."/>
        </authorList>
    </citation>
    <scope>NUCLEOTIDE SEQUENCE</scope>
    <source>
        <strain evidence="1">20VBR1</strain>
    </source>
</reference>
<protein>
    <recommendedName>
        <fullName evidence="2">DNA methylase N-4/N-6 domain-containing protein</fullName>
    </recommendedName>
</protein>